<feature type="compositionally biased region" description="Low complexity" evidence="2">
    <location>
        <begin position="279"/>
        <end position="288"/>
    </location>
</feature>
<feature type="region of interest" description="Disordered" evidence="2">
    <location>
        <begin position="120"/>
        <end position="140"/>
    </location>
</feature>
<feature type="region of interest" description="Disordered" evidence="2">
    <location>
        <begin position="966"/>
        <end position="1026"/>
    </location>
</feature>
<feature type="compositionally biased region" description="Polar residues" evidence="2">
    <location>
        <begin position="361"/>
        <end position="393"/>
    </location>
</feature>
<feature type="compositionally biased region" description="Polar residues" evidence="2">
    <location>
        <begin position="537"/>
        <end position="565"/>
    </location>
</feature>
<feature type="compositionally biased region" description="Basic and acidic residues" evidence="2">
    <location>
        <begin position="395"/>
        <end position="406"/>
    </location>
</feature>
<feature type="region of interest" description="Disordered" evidence="2">
    <location>
        <begin position="519"/>
        <end position="565"/>
    </location>
</feature>
<evidence type="ECO:0000313" key="4">
    <source>
        <dbReference type="Proteomes" id="UP000799770"/>
    </source>
</evidence>
<protein>
    <submittedName>
        <fullName evidence="3">Uncharacterized protein</fullName>
    </submittedName>
</protein>
<feature type="compositionally biased region" description="Polar residues" evidence="2">
    <location>
        <begin position="1076"/>
        <end position="1085"/>
    </location>
</feature>
<feature type="compositionally biased region" description="Polar residues" evidence="2">
    <location>
        <begin position="1234"/>
        <end position="1251"/>
    </location>
</feature>
<feature type="compositionally biased region" description="Basic and acidic residues" evidence="2">
    <location>
        <begin position="1008"/>
        <end position="1020"/>
    </location>
</feature>
<name>A0A6A5ZQA8_9PLEO</name>
<feature type="region of interest" description="Disordered" evidence="2">
    <location>
        <begin position="153"/>
        <end position="290"/>
    </location>
</feature>
<proteinExistence type="predicted"/>
<feature type="compositionally biased region" description="Low complexity" evidence="2">
    <location>
        <begin position="1182"/>
        <end position="1196"/>
    </location>
</feature>
<feature type="region of interest" description="Disordered" evidence="2">
    <location>
        <begin position="1038"/>
        <end position="1131"/>
    </location>
</feature>
<gene>
    <name evidence="3" type="ORF">BDV96DRAFT_593831</name>
</gene>
<evidence type="ECO:0000256" key="2">
    <source>
        <dbReference type="SAM" id="MobiDB-lite"/>
    </source>
</evidence>
<feature type="region of interest" description="Disordered" evidence="2">
    <location>
        <begin position="1153"/>
        <end position="1251"/>
    </location>
</feature>
<feature type="compositionally biased region" description="Polar residues" evidence="2">
    <location>
        <begin position="1103"/>
        <end position="1112"/>
    </location>
</feature>
<feature type="compositionally biased region" description="Low complexity" evidence="2">
    <location>
        <begin position="975"/>
        <end position="985"/>
    </location>
</feature>
<feature type="region of interest" description="Disordered" evidence="2">
    <location>
        <begin position="1266"/>
        <end position="1304"/>
    </location>
</feature>
<dbReference type="Proteomes" id="UP000799770">
    <property type="component" value="Unassembled WGS sequence"/>
</dbReference>
<accession>A0A6A5ZQA8</accession>
<feature type="compositionally biased region" description="Polar residues" evidence="2">
    <location>
        <begin position="214"/>
        <end position="243"/>
    </location>
</feature>
<dbReference type="OrthoDB" id="5431474at2759"/>
<organism evidence="3 4">
    <name type="scientific">Lophiotrema nucula</name>
    <dbReference type="NCBI Taxonomy" id="690887"/>
    <lineage>
        <taxon>Eukaryota</taxon>
        <taxon>Fungi</taxon>
        <taxon>Dikarya</taxon>
        <taxon>Ascomycota</taxon>
        <taxon>Pezizomycotina</taxon>
        <taxon>Dothideomycetes</taxon>
        <taxon>Pleosporomycetidae</taxon>
        <taxon>Pleosporales</taxon>
        <taxon>Lophiotremataceae</taxon>
        <taxon>Lophiotrema</taxon>
    </lineage>
</organism>
<feature type="compositionally biased region" description="Polar residues" evidence="2">
    <location>
        <begin position="1210"/>
        <end position="1227"/>
    </location>
</feature>
<feature type="region of interest" description="Disordered" evidence="2">
    <location>
        <begin position="49"/>
        <end position="69"/>
    </location>
</feature>
<keyword evidence="4" id="KW-1185">Reference proteome</keyword>
<dbReference type="EMBL" id="ML977311">
    <property type="protein sequence ID" value="KAF2121872.1"/>
    <property type="molecule type" value="Genomic_DNA"/>
</dbReference>
<feature type="region of interest" description="Disordered" evidence="2">
    <location>
        <begin position="347"/>
        <end position="421"/>
    </location>
</feature>
<sequence length="1304" mass="141865">MASKTKFFSWSKGRQSTGEYHRTGGLLPIDTSVGDTGKVPLLVEDAKNAVGPGRRRPPNLNLTIPPDQNNKHHYVLSPASARHNAALVNSASNLLAVVNDMLRSPALSATICTRSAEIHKPLPSRPRSVSLPSTPNPPVEAVELPGSILLENQGFPSPPVAGPAADTMRSVRSGNSLGSSVAAKSTPSKVPQHKKSSTEISLQRRSKSRPSLVASPSSTDSKLTTCSVSTNGARTSSSESTKAQVGADKPLQPSPVILEGQQWRTSGEPSSARRDELISPTTPTPTSTRSKHLEELKFTITAQDSTISTLQAQFGSLRATHEAHVASLIDAHTAELASLKNYTRVLEEQQSQRTLHHDGPQSPSREQSPQNTVDSATSTRSFRSALEQQGRSSPHSRDSPEMENLKRKLSVARRPDVGNRDTIRELNQYKQNNAALQKQIESLMSKLNQSKKNERNLTSTLEEAEKKCSEWKDKARKIEQLEKSTLALQNTVDHLEHRLEMANCEKLDAEEQLFNLQSQRSPFDPKTPKLQMPPTHPNSRQSAHTSMSTVFSSGSPTSHHNESENPTTLSAFISHIERLQEHNKQKDVHITELENTTKKIRLDYDSLTNDHRKLNLQSDIQGQLLQKAKNTDVHIEQLRSAIIDREGIIGEKEKSLRIAERQLEHHKLLLQAEIRRHATLSLYTDDRNNPLPDLTSLTSKDDIDRWIERLQKRLKKEKPKSVEKKSHNPLDAVVDDLRKEVDFYVREIIYYKLDIKGYKSDIKKLKHIATRMGSYGSRTFELDSPSPSLARSGDTPVRARFSSGTSGLGISATPSPISTGPISATLSTGRPLTPPAQLLTPDPSPAELSKPALGTHKRFPHELRLATPMSPHTPPRKEGVNPANDADNIDPGISPRSVARLSPERRKPTPPSPDQEKFGEMATNFPLSTPAAPKRHDTQRSMSDSIIQLYTAPRTPDWAPVVTTDAIKEEDHKSSAASRGRSVSVNDANNGKTTPERPPRPRYGLFESPRDPGRAGDTERLPTPPRLDVLAEAMRNSPDRLKHDPQPAPECKLTNPSVLPLVEAPPPLQPAELRGLSNSNLSRTGSAGFGSAIPPPLPLRQRAGSSGSSTTALPRPAPPQRKDSTGSGANIPFVIGMGSPHNPALITPTTSVSPTACSITGKSASKVQSPTSRAGVGGTMASSTPLTSPVSPTDTSRPNQFSSALPVAKGSSSKPATTTHGRNSSLTGPLPRSWTISETMPRSAPHSRTPSASSIMSALQLPNALMKGKGKARKDSISHPTPLASPFDIDRTTQERAHEIGKAI</sequence>
<keyword evidence="1" id="KW-0175">Coiled coil</keyword>
<reference evidence="3" key="1">
    <citation type="journal article" date="2020" name="Stud. Mycol.">
        <title>101 Dothideomycetes genomes: a test case for predicting lifestyles and emergence of pathogens.</title>
        <authorList>
            <person name="Haridas S."/>
            <person name="Albert R."/>
            <person name="Binder M."/>
            <person name="Bloem J."/>
            <person name="Labutti K."/>
            <person name="Salamov A."/>
            <person name="Andreopoulos B."/>
            <person name="Baker S."/>
            <person name="Barry K."/>
            <person name="Bills G."/>
            <person name="Bluhm B."/>
            <person name="Cannon C."/>
            <person name="Castanera R."/>
            <person name="Culley D."/>
            <person name="Daum C."/>
            <person name="Ezra D."/>
            <person name="Gonzalez J."/>
            <person name="Henrissat B."/>
            <person name="Kuo A."/>
            <person name="Liang C."/>
            <person name="Lipzen A."/>
            <person name="Lutzoni F."/>
            <person name="Magnuson J."/>
            <person name="Mondo S."/>
            <person name="Nolan M."/>
            <person name="Ohm R."/>
            <person name="Pangilinan J."/>
            <person name="Park H.-J."/>
            <person name="Ramirez L."/>
            <person name="Alfaro M."/>
            <person name="Sun H."/>
            <person name="Tritt A."/>
            <person name="Yoshinaga Y."/>
            <person name="Zwiers L.-H."/>
            <person name="Turgeon B."/>
            <person name="Goodwin S."/>
            <person name="Spatafora J."/>
            <person name="Crous P."/>
            <person name="Grigoriev I."/>
        </authorList>
    </citation>
    <scope>NUCLEOTIDE SEQUENCE</scope>
    <source>
        <strain evidence="3">CBS 627.86</strain>
    </source>
</reference>
<feature type="compositionally biased region" description="Polar residues" evidence="2">
    <location>
        <begin position="812"/>
        <end position="830"/>
    </location>
</feature>
<feature type="compositionally biased region" description="Polar residues" evidence="2">
    <location>
        <begin position="170"/>
        <end position="189"/>
    </location>
</feature>
<evidence type="ECO:0000256" key="1">
    <source>
        <dbReference type="SAM" id="Coils"/>
    </source>
</evidence>
<feature type="compositionally biased region" description="Polar residues" evidence="2">
    <location>
        <begin position="1153"/>
        <end position="1172"/>
    </location>
</feature>
<evidence type="ECO:0000313" key="3">
    <source>
        <dbReference type="EMBL" id="KAF2121872.1"/>
    </source>
</evidence>
<feature type="coiled-coil region" evidence="1">
    <location>
        <begin position="576"/>
        <end position="610"/>
    </location>
</feature>
<feature type="region of interest" description="Disordered" evidence="2">
    <location>
        <begin position="779"/>
        <end position="942"/>
    </location>
</feature>
<feature type="compositionally biased region" description="Basic and acidic residues" evidence="2">
    <location>
        <begin position="1288"/>
        <end position="1304"/>
    </location>
</feature>